<dbReference type="GO" id="GO:0016620">
    <property type="term" value="F:oxidoreductase activity, acting on the aldehyde or oxo group of donors, NAD or NADP as acceptor"/>
    <property type="evidence" value="ECO:0007669"/>
    <property type="project" value="InterPro"/>
</dbReference>
<dbReference type="PANTHER" id="PTHR14097:SF7">
    <property type="entry name" value="OXIDOREDUCTASE HTATIP2"/>
    <property type="match status" value="1"/>
</dbReference>
<feature type="domain" description="Semialdehyde dehydrogenase NAD-binding" evidence="1">
    <location>
        <begin position="1"/>
        <end position="69"/>
    </location>
</feature>
<dbReference type="PANTHER" id="PTHR14097">
    <property type="entry name" value="OXIDOREDUCTASE HTATIP2"/>
    <property type="match status" value="1"/>
</dbReference>
<feature type="non-terminal residue" evidence="2">
    <location>
        <position position="1"/>
    </location>
</feature>
<dbReference type="Pfam" id="PF01118">
    <property type="entry name" value="Semialdhyde_dh"/>
    <property type="match status" value="1"/>
</dbReference>
<proteinExistence type="predicted"/>
<dbReference type="GO" id="GO:0005737">
    <property type="term" value="C:cytoplasm"/>
    <property type="evidence" value="ECO:0007669"/>
    <property type="project" value="TreeGrafter"/>
</dbReference>
<evidence type="ECO:0000313" key="2">
    <source>
        <dbReference type="EMBL" id="KHJ81858.1"/>
    </source>
</evidence>
<dbReference type="OrthoDB" id="430436at2759"/>
<dbReference type="InterPro" id="IPR000534">
    <property type="entry name" value="Semialdehyde_DH_NAD-bd"/>
</dbReference>
<reference evidence="2 3" key="1">
    <citation type="submission" date="2014-03" db="EMBL/GenBank/DDBJ databases">
        <title>Draft genome of the hookworm Oesophagostomum dentatum.</title>
        <authorList>
            <person name="Mitreva M."/>
        </authorList>
    </citation>
    <scope>NUCLEOTIDE SEQUENCE [LARGE SCALE GENOMIC DNA]</scope>
    <source>
        <strain evidence="2 3">OD-Hann</strain>
    </source>
</reference>
<accession>A0A0B1S986</accession>
<keyword evidence="3" id="KW-1185">Reference proteome</keyword>
<dbReference type="Gene3D" id="3.40.50.720">
    <property type="entry name" value="NAD(P)-binding Rossmann-like Domain"/>
    <property type="match status" value="1"/>
</dbReference>
<dbReference type="EMBL" id="KN584744">
    <property type="protein sequence ID" value="KHJ81858.1"/>
    <property type="molecule type" value="Genomic_DNA"/>
</dbReference>
<gene>
    <name evidence="2" type="ORF">OESDEN_18453</name>
</gene>
<dbReference type="Proteomes" id="UP000053660">
    <property type="component" value="Unassembled WGS sequence"/>
</dbReference>
<name>A0A0B1S986_OESDE</name>
<organism evidence="2 3">
    <name type="scientific">Oesophagostomum dentatum</name>
    <name type="common">Nodular worm</name>
    <dbReference type="NCBI Taxonomy" id="61180"/>
    <lineage>
        <taxon>Eukaryota</taxon>
        <taxon>Metazoa</taxon>
        <taxon>Ecdysozoa</taxon>
        <taxon>Nematoda</taxon>
        <taxon>Chromadorea</taxon>
        <taxon>Rhabditida</taxon>
        <taxon>Rhabditina</taxon>
        <taxon>Rhabditomorpha</taxon>
        <taxon>Strongyloidea</taxon>
        <taxon>Strongylidae</taxon>
        <taxon>Oesophagostomum</taxon>
    </lineage>
</organism>
<dbReference type="SUPFAM" id="SSF51735">
    <property type="entry name" value="NAD(P)-binding Rossmann-fold domains"/>
    <property type="match status" value="1"/>
</dbReference>
<evidence type="ECO:0000259" key="1">
    <source>
        <dbReference type="Pfam" id="PF01118"/>
    </source>
</evidence>
<dbReference type="GO" id="GO:1901607">
    <property type="term" value="P:alpha-amino acid biosynthetic process"/>
    <property type="evidence" value="ECO:0007669"/>
    <property type="project" value="UniProtKB-ARBA"/>
</dbReference>
<dbReference type="GO" id="GO:0051287">
    <property type="term" value="F:NAD binding"/>
    <property type="evidence" value="ECO:0007669"/>
    <property type="project" value="InterPro"/>
</dbReference>
<protein>
    <recommendedName>
        <fullName evidence="1">Semialdehyde dehydrogenase NAD-binding domain-containing protein</fullName>
    </recommendedName>
</protein>
<dbReference type="GO" id="GO:0051170">
    <property type="term" value="P:import into nucleus"/>
    <property type="evidence" value="ECO:0007669"/>
    <property type="project" value="TreeGrafter"/>
</dbReference>
<dbReference type="InterPro" id="IPR036291">
    <property type="entry name" value="NAD(P)-bd_dom_sf"/>
</dbReference>
<sequence length="101" mass="11181">LGATGAVGTQLVDALIKSHQFKKIVIIGRRKIPVENESIEQVIVNFDEIEKHPEAFKDTDVGFCALGTTRGKSGKVSNYKLKVLLGIFSSSVKHSFFRLYD</sequence>
<evidence type="ECO:0000313" key="3">
    <source>
        <dbReference type="Proteomes" id="UP000053660"/>
    </source>
</evidence>
<dbReference type="AlphaFoldDB" id="A0A0B1S986"/>